<dbReference type="GO" id="GO:1990107">
    <property type="term" value="F:thiazole synthase activity"/>
    <property type="evidence" value="ECO:0007669"/>
    <property type="project" value="UniProtKB-EC"/>
</dbReference>
<gene>
    <name evidence="9" type="ORF">EBX74_02615</name>
</gene>
<evidence type="ECO:0000313" key="10">
    <source>
        <dbReference type="Proteomes" id="UP000747791"/>
    </source>
</evidence>
<reference evidence="9" key="1">
    <citation type="submission" date="2018-10" db="EMBL/GenBank/DDBJ databases">
        <title>Iterative Subtractive Binning of Freshwater Chronoseries Metagenomes Recovers Nearly Complete Genomes from over Four Hundred Novel Species.</title>
        <authorList>
            <person name="Rodriguez-R L.M."/>
            <person name="Tsementzi D."/>
            <person name="Luo C."/>
            <person name="Konstantinidis K.T."/>
        </authorList>
    </citation>
    <scope>NUCLEOTIDE SEQUENCE</scope>
    <source>
        <strain evidence="9">WB8_2A_004</strain>
    </source>
</reference>
<evidence type="ECO:0000256" key="4">
    <source>
        <dbReference type="ARBA" id="ARBA00022679"/>
    </source>
</evidence>
<dbReference type="PANTHER" id="PTHR34266:SF2">
    <property type="entry name" value="THIAZOLE SYNTHASE"/>
    <property type="match status" value="1"/>
</dbReference>
<evidence type="ECO:0000256" key="2">
    <source>
        <dbReference type="ARBA" id="ARBA00004948"/>
    </source>
</evidence>
<feature type="non-terminal residue" evidence="9">
    <location>
        <position position="1"/>
    </location>
</feature>
<dbReference type="AlphaFoldDB" id="A0A966M3H6"/>
<evidence type="ECO:0000256" key="6">
    <source>
        <dbReference type="ARBA" id="ARBA00023270"/>
    </source>
</evidence>
<dbReference type="InterPro" id="IPR033983">
    <property type="entry name" value="Thiazole_synthase_ThiG"/>
</dbReference>
<comment type="catalytic activity">
    <reaction evidence="7">
        <text>[ThiS sulfur-carrier protein]-C-terminal-Gly-aminoethanethioate + 2-iminoacetate + 1-deoxy-D-xylulose 5-phosphate = [ThiS sulfur-carrier protein]-C-terminal Gly-Gly + 2-[(2R,5Z)-2-carboxy-4-methylthiazol-5(2H)-ylidene]ethyl phosphate + 2 H2O + H(+)</text>
        <dbReference type="Rhea" id="RHEA:26297"/>
        <dbReference type="Rhea" id="RHEA-COMP:12909"/>
        <dbReference type="Rhea" id="RHEA-COMP:19908"/>
        <dbReference type="ChEBI" id="CHEBI:15377"/>
        <dbReference type="ChEBI" id="CHEBI:15378"/>
        <dbReference type="ChEBI" id="CHEBI:57792"/>
        <dbReference type="ChEBI" id="CHEBI:62899"/>
        <dbReference type="ChEBI" id="CHEBI:77846"/>
        <dbReference type="ChEBI" id="CHEBI:90778"/>
        <dbReference type="ChEBI" id="CHEBI:232372"/>
        <dbReference type="EC" id="2.8.1.10"/>
    </reaction>
</comment>
<dbReference type="SUPFAM" id="SSF110399">
    <property type="entry name" value="ThiG-like"/>
    <property type="match status" value="1"/>
</dbReference>
<dbReference type="PANTHER" id="PTHR34266">
    <property type="entry name" value="THIAZOLE SYNTHASE"/>
    <property type="match status" value="1"/>
</dbReference>
<name>A0A966M3H6_9PROT</name>
<dbReference type="InterPro" id="IPR008867">
    <property type="entry name" value="ThiG"/>
</dbReference>
<evidence type="ECO:0000256" key="1">
    <source>
        <dbReference type="ARBA" id="ARBA00002834"/>
    </source>
</evidence>
<evidence type="ECO:0000313" key="9">
    <source>
        <dbReference type="EMBL" id="NCU53181.1"/>
    </source>
</evidence>
<proteinExistence type="predicted"/>
<keyword evidence="4" id="KW-0808">Transferase</keyword>
<accession>A0A966M3H6</accession>
<organism evidence="9 10">
    <name type="scientific">Candidatus Fonsibacter lacus</name>
    <dbReference type="NCBI Taxonomy" id="2576439"/>
    <lineage>
        <taxon>Bacteria</taxon>
        <taxon>Pseudomonadati</taxon>
        <taxon>Pseudomonadota</taxon>
        <taxon>Alphaproteobacteria</taxon>
        <taxon>Candidatus Pelagibacterales</taxon>
        <taxon>Candidatus Pelagibacterales incertae sedis</taxon>
        <taxon>Candidatus Fonsibacter</taxon>
    </lineage>
</organism>
<dbReference type="InterPro" id="IPR013785">
    <property type="entry name" value="Aldolase_TIM"/>
</dbReference>
<evidence type="ECO:0000256" key="7">
    <source>
        <dbReference type="ARBA" id="ARBA00049897"/>
    </source>
</evidence>
<dbReference type="Pfam" id="PF05690">
    <property type="entry name" value="ThiG"/>
    <property type="match status" value="1"/>
</dbReference>
<comment type="caution">
    <text evidence="9">The sequence shown here is derived from an EMBL/GenBank/DDBJ whole genome shotgun (WGS) entry which is preliminary data.</text>
</comment>
<dbReference type="EC" id="2.8.1.10" evidence="3"/>
<protein>
    <recommendedName>
        <fullName evidence="3">thiazole synthase</fullName>
        <ecNumber evidence="3">2.8.1.10</ecNumber>
    </recommendedName>
</protein>
<feature type="domain" description="Thiazole synthase ThiG" evidence="8">
    <location>
        <begin position="1"/>
        <end position="63"/>
    </location>
</feature>
<sequence>GCASDAAIAMELGCDGVLINTAVAEAKNPILMAEAMKDAVIAGRKSFIAGRIKKKVTANPSSPFEGLIE</sequence>
<comment type="function">
    <text evidence="1">Catalyzes the rearrangement of 1-deoxy-D-xylulose 5-phosphate (DXP) to produce the thiazole phosphate moiety of thiamine. Sulfur is provided by the thiocarboxylate moiety of the carrier protein ThiS. In vitro, sulfur can be provided by H(2)S.</text>
</comment>
<comment type="pathway">
    <text evidence="2">Cofactor biosynthesis; thiamine diphosphate biosynthesis.</text>
</comment>
<evidence type="ECO:0000256" key="5">
    <source>
        <dbReference type="ARBA" id="ARBA00022977"/>
    </source>
</evidence>
<dbReference type="Proteomes" id="UP000747791">
    <property type="component" value="Unassembled WGS sequence"/>
</dbReference>
<keyword evidence="5" id="KW-0784">Thiamine biosynthesis</keyword>
<dbReference type="Gene3D" id="3.20.20.70">
    <property type="entry name" value="Aldolase class I"/>
    <property type="match status" value="1"/>
</dbReference>
<evidence type="ECO:0000259" key="8">
    <source>
        <dbReference type="Pfam" id="PF05690"/>
    </source>
</evidence>
<evidence type="ECO:0000256" key="3">
    <source>
        <dbReference type="ARBA" id="ARBA00011960"/>
    </source>
</evidence>
<keyword evidence="6" id="KW-0704">Schiff base</keyword>
<dbReference type="EMBL" id="RGOB01000061">
    <property type="protein sequence ID" value="NCU53181.1"/>
    <property type="molecule type" value="Genomic_DNA"/>
</dbReference>